<gene>
    <name evidence="6" type="ORF">CLUMA_CG008967</name>
</gene>
<dbReference type="InterPro" id="IPR052774">
    <property type="entry name" value="Celegans_DevNeuronal_Protein"/>
</dbReference>
<feature type="compositionally biased region" description="Pro residues" evidence="1">
    <location>
        <begin position="492"/>
        <end position="508"/>
    </location>
</feature>
<dbReference type="Pfam" id="PF25057">
    <property type="entry name" value="CUT_N"/>
    <property type="match status" value="1"/>
</dbReference>
<dbReference type="SMART" id="SM00241">
    <property type="entry name" value="ZP"/>
    <property type="match status" value="1"/>
</dbReference>
<feature type="domain" description="ZP" evidence="5">
    <location>
        <begin position="987"/>
        <end position="1229"/>
    </location>
</feature>
<evidence type="ECO:0000256" key="1">
    <source>
        <dbReference type="SAM" id="MobiDB-lite"/>
    </source>
</evidence>
<dbReference type="SMART" id="SM00473">
    <property type="entry name" value="PAN_AP"/>
    <property type="match status" value="3"/>
</dbReference>
<feature type="domain" description="Apple" evidence="4">
    <location>
        <begin position="149"/>
        <end position="233"/>
    </location>
</feature>
<dbReference type="PANTHER" id="PTHR47327">
    <property type="entry name" value="FI18240P1-RELATED"/>
    <property type="match status" value="1"/>
</dbReference>
<proteinExistence type="predicted"/>
<evidence type="ECO:0000313" key="7">
    <source>
        <dbReference type="Proteomes" id="UP000183832"/>
    </source>
</evidence>
<feature type="compositionally biased region" description="Pro residues" evidence="1">
    <location>
        <begin position="646"/>
        <end position="669"/>
    </location>
</feature>
<accession>A0A1J1I6X9</accession>
<dbReference type="GO" id="GO:0009653">
    <property type="term" value="P:anatomical structure morphogenesis"/>
    <property type="evidence" value="ECO:0007669"/>
    <property type="project" value="TreeGrafter"/>
</dbReference>
<dbReference type="InterPro" id="IPR056953">
    <property type="entry name" value="CUT_N"/>
</dbReference>
<dbReference type="Gene3D" id="3.50.4.10">
    <property type="entry name" value="Hepatocyte Growth Factor"/>
    <property type="match status" value="3"/>
</dbReference>
<dbReference type="Pfam" id="PF00024">
    <property type="entry name" value="PAN_1"/>
    <property type="match status" value="3"/>
</dbReference>
<dbReference type="CDD" id="cd01099">
    <property type="entry name" value="PAN_AP_HGF"/>
    <property type="match status" value="3"/>
</dbReference>
<feature type="signal peptide" evidence="3">
    <location>
        <begin position="1"/>
        <end position="26"/>
    </location>
</feature>
<protein>
    <submittedName>
        <fullName evidence="6">CLUMA_CG008967, isoform A</fullName>
    </submittedName>
</protein>
<feature type="domain" description="Apple" evidence="4">
    <location>
        <begin position="30"/>
        <end position="139"/>
    </location>
</feature>
<evidence type="ECO:0000259" key="5">
    <source>
        <dbReference type="PROSITE" id="PS51034"/>
    </source>
</evidence>
<keyword evidence="2" id="KW-0472">Membrane</keyword>
<feature type="compositionally biased region" description="Basic and acidic residues" evidence="1">
    <location>
        <begin position="414"/>
        <end position="428"/>
    </location>
</feature>
<name>A0A1J1I6X9_9DIPT</name>
<feature type="domain" description="Apple" evidence="4">
    <location>
        <begin position="299"/>
        <end position="380"/>
    </location>
</feature>
<keyword evidence="2" id="KW-0812">Transmembrane</keyword>
<dbReference type="SUPFAM" id="SSF57414">
    <property type="entry name" value="Hairpin loop containing domain-like"/>
    <property type="match status" value="3"/>
</dbReference>
<feature type="region of interest" description="Disordered" evidence="1">
    <location>
        <begin position="1442"/>
        <end position="1461"/>
    </location>
</feature>
<dbReference type="OrthoDB" id="6423981at2759"/>
<evidence type="ECO:0000256" key="2">
    <source>
        <dbReference type="SAM" id="Phobius"/>
    </source>
</evidence>
<dbReference type="InterPro" id="IPR001507">
    <property type="entry name" value="ZP_dom"/>
</dbReference>
<dbReference type="PROSITE" id="PS50948">
    <property type="entry name" value="PAN"/>
    <property type="match status" value="4"/>
</dbReference>
<evidence type="ECO:0000313" key="6">
    <source>
        <dbReference type="EMBL" id="CRK95498.1"/>
    </source>
</evidence>
<keyword evidence="2" id="KW-1133">Transmembrane helix</keyword>
<evidence type="ECO:0000256" key="3">
    <source>
        <dbReference type="SAM" id="SignalP"/>
    </source>
</evidence>
<feature type="compositionally biased region" description="Basic and acidic residues" evidence="1">
    <location>
        <begin position="697"/>
        <end position="721"/>
    </location>
</feature>
<sequence length="1461" mass="165817">MWKFIKQPSALAALLIVSNLIQILYAQNTCNNGQGRILYERLPNQQLQGFDDDVIRDTAPPFRVLEKCQDLCLRDRTASNNLVRACTSFDFQPGSRIASYNGNTEYEESTCYLTREQAVPEGIGNLMLVPNSVHFTEVCLTSSRPERECPSRRYVFERYPRKKLKLPVSDIKEITAANRSDCEDKCLSEFSFVCRSANFDSTLRSCTLSRFTRRTHPELLEDDPNSDYLENTCLNAERRCDGLVVFVKEENKKLGGPFEVEIFNNMTLEECQSMCLQRGTEYPDNSVTSHLFGGTSGRRPDTAFQRYRNSRLGGEFHSEITGRSLSECLDECLRQTSFQCRSAVYSDRFRTCRLSRFNQRDKMRIVYDEDYDYYENLMICDSFYKYFSYHTDFFVVGTEDPMGSTRPDMNWHSTHGDRDSNYPDDRFPSRYPSSMPGRYPYDRPGMYPEYGDRYPTSPLPDRYPASGGDGRPQTYPYGPDPYGSSDRDRYPQTPPRMPGSDRYPPPPGDQYYPMAPGRYPMMPSDRYPLMPGDRYPMSGGDRYPMPAGDRYPMPGGDRYPMPGSDRYPMPAGDRYPMTGGDRYPMPGRDRYPSMPGANRYPVMPPGGDRYPMPAGADRYPMPAGADRYPMPAGADRYPMPAGADRYPPPPGGDRYPPPPGGDRYPPPPGGDRYYPRPGTSDPIDSKYPPTPNVNNRYPEDDRYGSRDPYAPKDRYNPDDRQPSVPGMYPDTRAPPSRGHHIDRPPYGGDMGYDVRYPEGPDPKYPMMGPYGPPRYPPPVSENRFPVGSDRFPTNIYKYGNRGRMPPYMPGMMGYAPYNPIDMGDRGYGQRAPRPPYAIMVGFGQPEIDNSISDGYGLHYGPGMGSRPISAGTRCDEVDSYKQMGLRQKMRKQFVRRALRVPTLVHCQRECTSARDFICRSFNFRDDGDRPASQGTGDTFNCELSDRDTRELDLNNPQMFENTGNYDFYERSIGGRSNDGECLDVSQVCNEDGMEFTLRTNEPFTGRIYSYGFYDRCFFRGNGGTVNVLRISGPQGYPECGTQRYGDTMTNIIVVQFSESLQTSRDKRFNLTCLFRGPGESVVTSGYIGAGSGSPIPIEYLPAENSMSSKVRLMILYQGRPTTTIAVGDPLTFRLESQDGYNHINDIFATNVVARDPYSGRSVQLIDRYGCPVDTFVFPELGRSRDGDSLEARFNAFKIPESNFLVFEATVKTCRDGCQPAYCNGLAGRSEPSFGRRKRSLNDTEIIPNDPEALISNEENFEKQNETTVSNFNTNDEVNKDDFPEQVREMIEVFESREEMQQETIAKKMISVDTGNVCLSVAEYYGLVISTMLLLILLMSVAVIIGLLYRKYWKIILKNNSFEYHSNTNSFTNHTPTRENNLKNYGTHKGKVNNEEFNEAYRSTSTVSLFGSGLQKTFATGNLSRICQIPVINPINKSNGSNFNDDSEPIYTDPSLFERSRI</sequence>
<feature type="domain" description="Apple" evidence="4">
    <location>
        <begin position="874"/>
        <end position="972"/>
    </location>
</feature>
<feature type="transmembrane region" description="Helical" evidence="2">
    <location>
        <begin position="1323"/>
        <end position="1348"/>
    </location>
</feature>
<dbReference type="PROSITE" id="PS51034">
    <property type="entry name" value="ZP_2"/>
    <property type="match status" value="1"/>
</dbReference>
<dbReference type="InterPro" id="IPR003609">
    <property type="entry name" value="Pan_app"/>
</dbReference>
<dbReference type="STRING" id="568069.A0A1J1I6X9"/>
<dbReference type="PANTHER" id="PTHR47327:SF9">
    <property type="entry name" value="NO MECHANORECEPTOR POTENTIAL A, ISOFORM A"/>
    <property type="match status" value="1"/>
</dbReference>
<dbReference type="EMBL" id="CVRI01000042">
    <property type="protein sequence ID" value="CRK95498.1"/>
    <property type="molecule type" value="Genomic_DNA"/>
</dbReference>
<feature type="region of interest" description="Disordered" evidence="1">
    <location>
        <begin position="532"/>
        <end position="748"/>
    </location>
</feature>
<dbReference type="Proteomes" id="UP000183832">
    <property type="component" value="Unassembled WGS sequence"/>
</dbReference>
<reference evidence="6 7" key="1">
    <citation type="submission" date="2015-04" db="EMBL/GenBank/DDBJ databases">
        <authorList>
            <person name="Syromyatnikov M.Y."/>
            <person name="Popov V.N."/>
        </authorList>
    </citation>
    <scope>NUCLEOTIDE SEQUENCE [LARGE SCALE GENOMIC DNA]</scope>
</reference>
<feature type="chain" id="PRO_5012610929" evidence="3">
    <location>
        <begin position="27"/>
        <end position="1461"/>
    </location>
</feature>
<evidence type="ECO:0000259" key="4">
    <source>
        <dbReference type="PROSITE" id="PS50948"/>
    </source>
</evidence>
<feature type="region of interest" description="Disordered" evidence="1">
    <location>
        <begin position="405"/>
        <end position="509"/>
    </location>
</feature>
<keyword evidence="7" id="KW-1185">Reference proteome</keyword>
<keyword evidence="3" id="KW-0732">Signal</keyword>
<organism evidence="6 7">
    <name type="scientific">Clunio marinus</name>
    <dbReference type="NCBI Taxonomy" id="568069"/>
    <lineage>
        <taxon>Eukaryota</taxon>
        <taxon>Metazoa</taxon>
        <taxon>Ecdysozoa</taxon>
        <taxon>Arthropoda</taxon>
        <taxon>Hexapoda</taxon>
        <taxon>Insecta</taxon>
        <taxon>Pterygota</taxon>
        <taxon>Neoptera</taxon>
        <taxon>Endopterygota</taxon>
        <taxon>Diptera</taxon>
        <taxon>Nematocera</taxon>
        <taxon>Chironomoidea</taxon>
        <taxon>Chironomidae</taxon>
        <taxon>Clunio</taxon>
    </lineage>
</organism>